<dbReference type="EMBL" id="JAWJAV010000001">
    <property type="protein sequence ID" value="MDV2620339.1"/>
    <property type="molecule type" value="Genomic_DNA"/>
</dbReference>
<proteinExistence type="predicted"/>
<evidence type="ECO:0000256" key="1">
    <source>
        <dbReference type="SAM" id="Phobius"/>
    </source>
</evidence>
<keyword evidence="1" id="KW-0812">Transmembrane</keyword>
<keyword evidence="1" id="KW-1133">Transmembrane helix</keyword>
<feature type="transmembrane region" description="Helical" evidence="1">
    <location>
        <begin position="49"/>
        <end position="67"/>
    </location>
</feature>
<gene>
    <name evidence="2" type="ORF">R0G89_01125</name>
</gene>
<sequence length="251" mass="27565">MRSSLQQEFYKFIHRRGYWGGIVALWLLMAVSAWLEGTTFDSVAQSYDWGRWAALVMSILVATDFGGEYENETIDTLFYKNTSRGGVFLAKLLVLLGYVLILSLAGGIFTMVIQATRAPSTLTWDLVVNHQSLWNATLLTGLGASGMVALITALTIGVTCLTRSKIVAMGFSFVLIFTGPTLAGALPQIIDGPWIKWNPLNMLQLASQVANPALKSVTKLSTAQLAWGTTIYAVIFTMLSYLFFSRGQRSK</sequence>
<dbReference type="GeneID" id="57365834"/>
<accession>A0AAW8YFN6</accession>
<keyword evidence="1" id="KW-0472">Membrane</keyword>
<feature type="transmembrane region" description="Helical" evidence="1">
    <location>
        <begin position="88"/>
        <end position="113"/>
    </location>
</feature>
<reference evidence="2" key="1">
    <citation type="journal article" date="2023" name="PeerJ">
        <title>Selection and evaluation of lactic acid bacteria from chicken feces in Thailand as potential probiotics.</title>
        <authorList>
            <person name="Khurajog B."/>
            <person name="Disastra Y."/>
            <person name="Lawwyne L.D."/>
            <person name="Sirichokchatchawan W."/>
            <person name="Niyomtham W."/>
            <person name="Yindee J."/>
            <person name="Hampson D.J."/>
            <person name="Prapasarakul N."/>
        </authorList>
    </citation>
    <scope>NUCLEOTIDE SEQUENCE</scope>
    <source>
        <strain evidence="2">BF9</strain>
    </source>
</reference>
<dbReference type="Proteomes" id="UP001280897">
    <property type="component" value="Unassembled WGS sequence"/>
</dbReference>
<evidence type="ECO:0000313" key="2">
    <source>
        <dbReference type="EMBL" id="MDV2620339.1"/>
    </source>
</evidence>
<reference evidence="2" key="2">
    <citation type="submission" date="2023-10" db="EMBL/GenBank/DDBJ databases">
        <authorList>
            <person name="Khurajog B."/>
        </authorList>
    </citation>
    <scope>NUCLEOTIDE SEQUENCE</scope>
    <source>
        <strain evidence="2">BF9</strain>
    </source>
</reference>
<feature type="transmembrane region" description="Helical" evidence="1">
    <location>
        <begin position="133"/>
        <end position="154"/>
    </location>
</feature>
<evidence type="ECO:0000313" key="3">
    <source>
        <dbReference type="Proteomes" id="UP001280897"/>
    </source>
</evidence>
<feature type="transmembrane region" description="Helical" evidence="1">
    <location>
        <begin position="225"/>
        <end position="244"/>
    </location>
</feature>
<dbReference type="Pfam" id="PF12730">
    <property type="entry name" value="ABC2_membrane_4"/>
    <property type="match status" value="1"/>
</dbReference>
<organism evidence="2 3">
    <name type="scientific">Pediococcus acidilactici</name>
    <dbReference type="NCBI Taxonomy" id="1254"/>
    <lineage>
        <taxon>Bacteria</taxon>
        <taxon>Bacillati</taxon>
        <taxon>Bacillota</taxon>
        <taxon>Bacilli</taxon>
        <taxon>Lactobacillales</taxon>
        <taxon>Lactobacillaceae</taxon>
        <taxon>Pediococcus</taxon>
        <taxon>Pediococcus acidilactici group</taxon>
    </lineage>
</organism>
<feature type="transmembrane region" description="Helical" evidence="1">
    <location>
        <begin position="18"/>
        <end position="37"/>
    </location>
</feature>
<protein>
    <submittedName>
        <fullName evidence="2">ABC transporter permease</fullName>
    </submittedName>
</protein>
<name>A0AAW8YFN6_PEDAC</name>
<dbReference type="RefSeq" id="WP_008840894.1">
    <property type="nucleotide sequence ID" value="NZ_CP050079.1"/>
</dbReference>
<dbReference type="PANTHER" id="PTHR37305:SF1">
    <property type="entry name" value="MEMBRANE PROTEIN"/>
    <property type="match status" value="1"/>
</dbReference>
<feature type="transmembrane region" description="Helical" evidence="1">
    <location>
        <begin position="166"/>
        <end position="190"/>
    </location>
</feature>
<comment type="caution">
    <text evidence="2">The sequence shown here is derived from an EMBL/GenBank/DDBJ whole genome shotgun (WGS) entry which is preliminary data.</text>
</comment>
<dbReference type="PANTHER" id="PTHR37305">
    <property type="entry name" value="INTEGRAL MEMBRANE PROTEIN-RELATED"/>
    <property type="match status" value="1"/>
</dbReference>
<dbReference type="AlphaFoldDB" id="A0AAW8YFN6"/>